<feature type="region of interest" description="Disordered" evidence="1">
    <location>
        <begin position="237"/>
        <end position="276"/>
    </location>
</feature>
<evidence type="ECO:0000313" key="3">
    <source>
        <dbReference type="Proteomes" id="UP000261680"/>
    </source>
</evidence>
<feature type="compositionally biased region" description="Basic and acidic residues" evidence="1">
    <location>
        <begin position="240"/>
        <end position="268"/>
    </location>
</feature>
<dbReference type="AlphaFoldDB" id="A0A8M1FLT0"/>
<dbReference type="GeneID" id="103669624"/>
<dbReference type="CTD" id="57501"/>
<dbReference type="SUPFAM" id="SSF49562">
    <property type="entry name" value="C2 domain (Calcium/lipid-binding domain, CaLB)"/>
    <property type="match status" value="1"/>
</dbReference>
<feature type="compositionally biased region" description="Basic and acidic residues" evidence="1">
    <location>
        <begin position="356"/>
        <end position="368"/>
    </location>
</feature>
<sequence length="1096" mass="125659">MSLHAWEWEDEDRASMGPMSSMVSFYQSGSECDMEEHLKVKAQAQESDSERPCSSESSYGPASTFNSDVPQVVPCKFIISLAFPVNTGNKGKYTILIEKYRKHPKMDKPAAKVRRYYHVEYFLLPDDAEPRKVDMVVFPMVAKVFLDSGVKTVRPWHEGDKVWVSWTQTFNINVTKELLKKINFHKITLRVWDTKDKVSRKVRYYRLKNTGYGEDTGSFGKSEEVKNLVLNQRGLSGQDPHIKEEWDKQDAREKAEKAGKHKSLHDSHPAGSETFPKISEAYEKVLRMEDLATVRWSTSRETALSLGAAAALEMKELTERSSFSSLTNMLEKQKFQIKRIDSEGRKKSQKKRKKSRAEEETVHKVEGNGKHGTFSTELAVMPLLAGWQTIVSRGRGKSASILDCFLTLNTEVPIMTEEQKQDLNPLTIKIKCVSCLPSQPVPLHELERLCLPVYCKYQFFKTPVHRTEGQPHGIHVHFQDINVIFLGAMQHSDLREYLEGPPMVVQVHDRDRKLEEYLRKPTLFGDDPLDAYLNLQALISPEETESNPFESQNKIWDPYGVAQVSFADLLLGHKYLNLVVPIHSCEPKPTHHGQDGRSRKVVGFRVPTDGFQHKPMPMGNYIEANSLLKLRVDIAVPLRARAETLDPELTGTQFGRIIFVFDSKKISLLHSLLQDITMINAKALDLEAYPIRNIQQILSAFKMRVKIQERQDLDVLTGFHLLDGKIHLLILEGLADQGLKRLWDSHQSRVTEAEQGRYKVLYNSALRFRHRLYADLETVLYQVHLLQPLSQLVKHWALYVRNSVLQKAFQALTRVYCICHHSTRLREVIARDLLPSSAMVKDLSQELGLPILQDDLTDGRRTVLPSQPAPCLERFLGRKSTLAYEIQAHRDKYLQWRNTMVQKNRGQEPSLVQKNITGAYQLSKKPSKSVVKVIRISAPAKDAVYNYSTQTLNSTELAKKELYREMAKEPRKRFTYCQKYLSAMVEPQDSEEEEKKALKKSRQAWLTADGFQLTGLQKSPESDSHLRLPPLGTEVHREWRENAQFANVLDRDRWSWDRRHQDFDLYKKPPLFFELPPSPAPKPATGRKTKGGSPAS</sequence>
<feature type="region of interest" description="Disordered" evidence="1">
    <location>
        <begin position="1069"/>
        <end position="1096"/>
    </location>
</feature>
<evidence type="ECO:0000313" key="4">
    <source>
        <dbReference type="RefSeq" id="XP_040484326.1"/>
    </source>
</evidence>
<dbReference type="Pfam" id="PF15084">
    <property type="entry name" value="DUF4550"/>
    <property type="match status" value="1"/>
</dbReference>
<feature type="domain" description="DUF4550" evidence="2">
    <location>
        <begin position="115"/>
        <end position="209"/>
    </location>
</feature>
<dbReference type="KEGG" id="umr:103669624"/>
<dbReference type="PANTHER" id="PTHR33667:SF7">
    <property type="entry name" value="RIKEN CDNA 1810020O05 GENE"/>
    <property type="match status" value="1"/>
</dbReference>
<feature type="region of interest" description="Disordered" evidence="1">
    <location>
        <begin position="337"/>
        <end position="368"/>
    </location>
</feature>
<dbReference type="Proteomes" id="UP000261680">
    <property type="component" value="Unplaced"/>
</dbReference>
<accession>A0A8M1FLT0</accession>
<evidence type="ECO:0000256" key="1">
    <source>
        <dbReference type="SAM" id="MobiDB-lite"/>
    </source>
</evidence>
<dbReference type="OrthoDB" id="188352at2759"/>
<dbReference type="RefSeq" id="XP_040484326.1">
    <property type="nucleotide sequence ID" value="XM_040628392.1"/>
</dbReference>
<organism evidence="3 4">
    <name type="scientific">Ursus maritimus</name>
    <name type="common">Polar bear</name>
    <name type="synonym">Thalarctos maritimus</name>
    <dbReference type="NCBI Taxonomy" id="29073"/>
    <lineage>
        <taxon>Eukaryota</taxon>
        <taxon>Metazoa</taxon>
        <taxon>Chordata</taxon>
        <taxon>Craniata</taxon>
        <taxon>Vertebrata</taxon>
        <taxon>Euteleostomi</taxon>
        <taxon>Mammalia</taxon>
        <taxon>Eutheria</taxon>
        <taxon>Laurasiatheria</taxon>
        <taxon>Carnivora</taxon>
        <taxon>Caniformia</taxon>
        <taxon>Ursidae</taxon>
        <taxon>Ursus</taxon>
    </lineage>
</organism>
<feature type="compositionally biased region" description="Basic and acidic residues" evidence="1">
    <location>
        <begin position="337"/>
        <end position="346"/>
    </location>
</feature>
<keyword evidence="3" id="KW-1185">Reference proteome</keyword>
<proteinExistence type="predicted"/>
<gene>
    <name evidence="4" type="primary">CFAP92</name>
</gene>
<dbReference type="InterPro" id="IPR027876">
    <property type="entry name" value="DUF4550"/>
</dbReference>
<protein>
    <submittedName>
        <fullName evidence="4">Uncharacterized protein KIAA1257 homolog</fullName>
    </submittedName>
</protein>
<feature type="region of interest" description="Disordered" evidence="1">
    <location>
        <begin position="40"/>
        <end position="60"/>
    </location>
</feature>
<dbReference type="PANTHER" id="PTHR33667">
    <property type="entry name" value="SI:DKEY-57N24.6"/>
    <property type="match status" value="1"/>
</dbReference>
<evidence type="ECO:0000259" key="2">
    <source>
        <dbReference type="Pfam" id="PF15084"/>
    </source>
</evidence>
<name>A0A8M1FLT0_URSMA</name>
<reference evidence="4" key="1">
    <citation type="submission" date="2025-08" db="UniProtKB">
        <authorList>
            <consortium name="RefSeq"/>
        </authorList>
    </citation>
    <scope>IDENTIFICATION</scope>
    <source>
        <tissue evidence="4">Whole blood</tissue>
    </source>
</reference>
<dbReference type="InterPro" id="IPR035892">
    <property type="entry name" value="C2_domain_sf"/>
</dbReference>